<dbReference type="EMBL" id="MT144898">
    <property type="protein sequence ID" value="QJI01104.1"/>
    <property type="molecule type" value="Genomic_DNA"/>
</dbReference>
<organism evidence="2">
    <name type="scientific">viral metagenome</name>
    <dbReference type="NCBI Taxonomy" id="1070528"/>
    <lineage>
        <taxon>unclassified sequences</taxon>
        <taxon>metagenomes</taxon>
        <taxon>organismal metagenomes</taxon>
    </lineage>
</organism>
<name>A0A6M3XWF4_9ZZZZ</name>
<gene>
    <name evidence="2" type="ORF">TM448B02292_0010</name>
</gene>
<proteinExistence type="predicted"/>
<evidence type="ECO:0000256" key="1">
    <source>
        <dbReference type="SAM" id="Phobius"/>
    </source>
</evidence>
<accession>A0A6M3XWF4</accession>
<reference evidence="2" key="1">
    <citation type="submission" date="2020-03" db="EMBL/GenBank/DDBJ databases">
        <title>The deep terrestrial virosphere.</title>
        <authorList>
            <person name="Holmfeldt K."/>
            <person name="Nilsson E."/>
            <person name="Simone D."/>
            <person name="Lopez-Fernandez M."/>
            <person name="Wu X."/>
            <person name="de Brujin I."/>
            <person name="Lundin D."/>
            <person name="Andersson A."/>
            <person name="Bertilsson S."/>
            <person name="Dopson M."/>
        </authorList>
    </citation>
    <scope>NUCLEOTIDE SEQUENCE</scope>
    <source>
        <strain evidence="2">TM448B02292</strain>
    </source>
</reference>
<keyword evidence="1" id="KW-0812">Transmembrane</keyword>
<sequence length="279" mass="30360">MQKTLGWIMLLAGMFLLVSPYLMATLIIDTSPPAIWGHNPSSISPDTPSPIWGSLMIYIDLKDASGIASATVKITGSDGYSATFNMAYSSTVEYGNPQNPIICERWQYTWAVPAKNDVAYSFLCIAKDPLGNTGSKTLYGYATTAVDGYFMINDQKVTVESRITLATRTVTFKFVATSGAATIINVNVDIKKDGTIINAGYLAKQADGITWIRTYTFTEDGTFTVNGYFYTTGQSYQRMSVFCQIGEGDLELPQLNMLQMLGLASAGIGLALIFTGKKH</sequence>
<keyword evidence="1" id="KW-1133">Transmembrane helix</keyword>
<protein>
    <submittedName>
        <fullName evidence="2">Uncharacterized protein</fullName>
    </submittedName>
</protein>
<dbReference type="AlphaFoldDB" id="A0A6M3XWF4"/>
<evidence type="ECO:0000313" key="2">
    <source>
        <dbReference type="EMBL" id="QJI01104.1"/>
    </source>
</evidence>
<feature type="transmembrane region" description="Helical" evidence="1">
    <location>
        <begin position="7"/>
        <end position="28"/>
    </location>
</feature>
<keyword evidence="1" id="KW-0472">Membrane</keyword>